<keyword evidence="3" id="KW-0378">Hydrolase</keyword>
<dbReference type="Pfam" id="PF13180">
    <property type="entry name" value="PDZ_2"/>
    <property type="match status" value="1"/>
</dbReference>
<evidence type="ECO:0000313" key="6">
    <source>
        <dbReference type="EMBL" id="TCU63046.1"/>
    </source>
</evidence>
<dbReference type="SMART" id="SM00228">
    <property type="entry name" value="PDZ"/>
    <property type="match status" value="1"/>
</dbReference>
<evidence type="ECO:0000256" key="3">
    <source>
        <dbReference type="ARBA" id="ARBA00022801"/>
    </source>
</evidence>
<dbReference type="GO" id="GO:0006508">
    <property type="term" value="P:proteolysis"/>
    <property type="evidence" value="ECO:0007669"/>
    <property type="project" value="UniProtKB-KW"/>
</dbReference>
<dbReference type="PANTHER" id="PTHR43343">
    <property type="entry name" value="PEPTIDASE S12"/>
    <property type="match status" value="1"/>
</dbReference>
<organism evidence="6 7">
    <name type="scientific">Longicatena caecimuris</name>
    <dbReference type="NCBI Taxonomy" id="1796635"/>
    <lineage>
        <taxon>Bacteria</taxon>
        <taxon>Bacillati</taxon>
        <taxon>Bacillota</taxon>
        <taxon>Erysipelotrichia</taxon>
        <taxon>Erysipelotrichales</taxon>
        <taxon>Erysipelotrichaceae</taxon>
        <taxon>Longicatena</taxon>
    </lineage>
</organism>
<feature type="domain" description="PDZ" evidence="5">
    <location>
        <begin position="341"/>
        <end position="421"/>
    </location>
</feature>
<dbReference type="SUPFAM" id="SSF50494">
    <property type="entry name" value="Trypsin-like serine proteases"/>
    <property type="match status" value="1"/>
</dbReference>
<comment type="caution">
    <text evidence="6">The sequence shown here is derived from an EMBL/GenBank/DDBJ whole genome shotgun (WGS) entry which is preliminary data.</text>
</comment>
<dbReference type="InterPro" id="IPR043504">
    <property type="entry name" value="Peptidase_S1_PA_chymotrypsin"/>
</dbReference>
<keyword evidence="7" id="KW-1185">Reference proteome</keyword>
<dbReference type="SUPFAM" id="SSF50156">
    <property type="entry name" value="PDZ domain-like"/>
    <property type="match status" value="1"/>
</dbReference>
<dbReference type="AlphaFoldDB" id="A0A4R3TN47"/>
<dbReference type="InterPro" id="IPR001940">
    <property type="entry name" value="Peptidase_S1C"/>
</dbReference>
<dbReference type="Proteomes" id="UP000295773">
    <property type="component" value="Unassembled WGS sequence"/>
</dbReference>
<feature type="compositionally biased region" description="Basic and acidic residues" evidence="4">
    <location>
        <begin position="37"/>
        <end position="57"/>
    </location>
</feature>
<evidence type="ECO:0000259" key="5">
    <source>
        <dbReference type="PROSITE" id="PS50106"/>
    </source>
</evidence>
<keyword evidence="2 6" id="KW-0645">Protease</keyword>
<dbReference type="InterPro" id="IPR036034">
    <property type="entry name" value="PDZ_sf"/>
</dbReference>
<sequence length="461" mass="48419">MNENENSNVENMNNKDENKYDETVVNETVTDTEEETSTQKEPVKEETTLEEDVKQEETTSTEEALTDNGKQPKVPFIKKHKSGVMMSGCFLLALAGGFGGTLAANHINGNGGVIMYQSANTTKTTTTAANGDTMSIKQITEAAANSVVEIKTESVSTNSFFPQAVSSGAGSGVILTKDGYIVTNNHVIDGADKVTVTTKDGKSYNAKLIGTDASTDLAVIKIEASNLSPAVMGKSSKLEVGDTAVAIGNPLGELGGTVTSGIISALDREITVDNQKMHLLQTNAAINPGNSGGGLFNDRGELIGIVNAKSSGNNIEGLGFAIPIDRAKDVIENLIENGYVKGRASLGVTLSTATNPYGESMSAVYIAKVESGKAADKAGLEVGDQILKVDGKKVSDIADVKTAVNSHKAGETMTMNILRNNETKTIKVTLGEADASTTTSNNEKSQQSDQQNGMDPFSNFN</sequence>
<evidence type="ECO:0000313" key="7">
    <source>
        <dbReference type="Proteomes" id="UP000295773"/>
    </source>
</evidence>
<dbReference type="GeneID" id="73796264"/>
<dbReference type="PANTHER" id="PTHR43343:SF3">
    <property type="entry name" value="PROTEASE DO-LIKE 8, CHLOROPLASTIC"/>
    <property type="match status" value="1"/>
</dbReference>
<dbReference type="EMBL" id="SMBP01000002">
    <property type="protein sequence ID" value="TCU63046.1"/>
    <property type="molecule type" value="Genomic_DNA"/>
</dbReference>
<accession>A0A4R3TN47</accession>
<dbReference type="Gene3D" id="2.40.10.10">
    <property type="entry name" value="Trypsin-like serine proteases"/>
    <property type="match status" value="2"/>
</dbReference>
<feature type="compositionally biased region" description="Polar residues" evidence="4">
    <location>
        <begin position="435"/>
        <end position="461"/>
    </location>
</feature>
<evidence type="ECO:0000256" key="1">
    <source>
        <dbReference type="ARBA" id="ARBA00010541"/>
    </source>
</evidence>
<dbReference type="InterPro" id="IPR009003">
    <property type="entry name" value="Peptidase_S1_PA"/>
</dbReference>
<dbReference type="InterPro" id="IPR051201">
    <property type="entry name" value="Chloro_Bact_Ser_Proteases"/>
</dbReference>
<feature type="region of interest" description="Disordered" evidence="4">
    <location>
        <begin position="1"/>
        <end position="73"/>
    </location>
</feature>
<feature type="compositionally biased region" description="Basic and acidic residues" evidence="4">
    <location>
        <begin position="13"/>
        <end position="22"/>
    </location>
</feature>
<dbReference type="PRINTS" id="PR00834">
    <property type="entry name" value="PROTEASES2C"/>
</dbReference>
<dbReference type="PROSITE" id="PS50106">
    <property type="entry name" value="PDZ"/>
    <property type="match status" value="1"/>
</dbReference>
<dbReference type="GO" id="GO:0004252">
    <property type="term" value="F:serine-type endopeptidase activity"/>
    <property type="evidence" value="ECO:0007669"/>
    <property type="project" value="InterPro"/>
</dbReference>
<evidence type="ECO:0000256" key="4">
    <source>
        <dbReference type="SAM" id="MobiDB-lite"/>
    </source>
</evidence>
<name>A0A4R3TN47_9FIRM</name>
<dbReference type="Gene3D" id="2.30.42.10">
    <property type="match status" value="1"/>
</dbReference>
<dbReference type="Pfam" id="PF13365">
    <property type="entry name" value="Trypsin_2"/>
    <property type="match status" value="1"/>
</dbReference>
<dbReference type="RefSeq" id="WP_008687471.1">
    <property type="nucleotide sequence ID" value="NZ_AP024510.1"/>
</dbReference>
<dbReference type="InterPro" id="IPR001478">
    <property type="entry name" value="PDZ"/>
</dbReference>
<feature type="region of interest" description="Disordered" evidence="4">
    <location>
        <begin position="432"/>
        <end position="461"/>
    </location>
</feature>
<evidence type="ECO:0000256" key="2">
    <source>
        <dbReference type="ARBA" id="ARBA00022670"/>
    </source>
</evidence>
<reference evidence="6 7" key="1">
    <citation type="submission" date="2019-03" db="EMBL/GenBank/DDBJ databases">
        <title>Genomic Encyclopedia of Type Strains, Phase IV (KMG-IV): sequencing the most valuable type-strain genomes for metagenomic binning, comparative biology and taxonomic classification.</title>
        <authorList>
            <person name="Goeker M."/>
        </authorList>
    </citation>
    <scope>NUCLEOTIDE SEQUENCE [LARGE SCALE GENOMIC DNA]</scope>
    <source>
        <strain evidence="6 7">DSM 29481</strain>
    </source>
</reference>
<proteinExistence type="inferred from homology"/>
<comment type="similarity">
    <text evidence="1">Belongs to the peptidase S1C family.</text>
</comment>
<feature type="compositionally biased region" description="Low complexity" evidence="4">
    <location>
        <begin position="1"/>
        <end position="12"/>
    </location>
</feature>
<protein>
    <submittedName>
        <fullName evidence="6">Serine protease Do</fullName>
    </submittedName>
</protein>
<gene>
    <name evidence="6" type="ORF">EDD61_10247</name>
</gene>